<dbReference type="Proteomes" id="UP000309038">
    <property type="component" value="Unassembled WGS sequence"/>
</dbReference>
<evidence type="ECO:0000259" key="12">
    <source>
        <dbReference type="Pfam" id="PF17683"/>
    </source>
</evidence>
<feature type="region of interest" description="Disordered" evidence="10">
    <location>
        <begin position="282"/>
        <end position="328"/>
    </location>
</feature>
<dbReference type="InterPro" id="IPR040504">
    <property type="entry name" value="TFIIF_beta_N"/>
</dbReference>
<dbReference type="EMBL" id="SGPJ01000185">
    <property type="protein sequence ID" value="THG97160.1"/>
    <property type="molecule type" value="Genomic_DNA"/>
</dbReference>
<dbReference type="SUPFAM" id="SSF50916">
    <property type="entry name" value="Rap30/74 interaction domains"/>
    <property type="match status" value="1"/>
</dbReference>
<keyword evidence="14" id="KW-1185">Reference proteome</keyword>
<evidence type="ECO:0000256" key="7">
    <source>
        <dbReference type="ARBA" id="ARBA00023242"/>
    </source>
</evidence>
<dbReference type="AlphaFoldDB" id="A0A4S4KH28"/>
<keyword evidence="4" id="KW-0805">Transcription regulation</keyword>
<comment type="similarity">
    <text evidence="2">Belongs to the TFIIF beta subunit family.</text>
</comment>
<feature type="domain" description="TFIIF beta subunit HTH" evidence="11">
    <location>
        <begin position="216"/>
        <end position="280"/>
    </location>
</feature>
<dbReference type="GO" id="GO:0003677">
    <property type="term" value="F:DNA binding"/>
    <property type="evidence" value="ECO:0007669"/>
    <property type="project" value="UniProtKB-KW"/>
</dbReference>
<gene>
    <name evidence="13" type="ORF">EW026_g4778</name>
</gene>
<keyword evidence="7" id="KW-0539">Nucleus</keyword>
<dbReference type="Pfam" id="PF02270">
    <property type="entry name" value="TFIIF_beta"/>
    <property type="match status" value="1"/>
</dbReference>
<evidence type="ECO:0000256" key="6">
    <source>
        <dbReference type="ARBA" id="ARBA00023163"/>
    </source>
</evidence>
<dbReference type="InterPro" id="IPR011039">
    <property type="entry name" value="TFIIF_interaction"/>
</dbReference>
<dbReference type="Pfam" id="PF17683">
    <property type="entry name" value="TFIIF_beta_N"/>
    <property type="match status" value="1"/>
</dbReference>
<evidence type="ECO:0000256" key="10">
    <source>
        <dbReference type="SAM" id="MobiDB-lite"/>
    </source>
</evidence>
<feature type="region of interest" description="Disordered" evidence="10">
    <location>
        <begin position="1"/>
        <end position="34"/>
    </location>
</feature>
<dbReference type="InterPro" id="IPR040450">
    <property type="entry name" value="TFIIF_beta_HTH"/>
</dbReference>
<dbReference type="Gene3D" id="1.10.10.10">
    <property type="entry name" value="Winged helix-like DNA-binding domain superfamily/Winged helix DNA-binding domain"/>
    <property type="match status" value="1"/>
</dbReference>
<comment type="caution">
    <text evidence="13">The sequence shown here is derived from an EMBL/GenBank/DDBJ whole genome shotgun (WGS) entry which is preliminary data.</text>
</comment>
<organism evidence="13 14">
    <name type="scientific">Hermanssonia centrifuga</name>
    <dbReference type="NCBI Taxonomy" id="98765"/>
    <lineage>
        <taxon>Eukaryota</taxon>
        <taxon>Fungi</taxon>
        <taxon>Dikarya</taxon>
        <taxon>Basidiomycota</taxon>
        <taxon>Agaricomycotina</taxon>
        <taxon>Agaricomycetes</taxon>
        <taxon>Polyporales</taxon>
        <taxon>Meruliaceae</taxon>
        <taxon>Hermanssonia</taxon>
    </lineage>
</organism>
<dbReference type="InterPro" id="IPR036388">
    <property type="entry name" value="WH-like_DNA-bd_sf"/>
</dbReference>
<keyword evidence="6" id="KW-0804">Transcription</keyword>
<keyword evidence="5" id="KW-0238">DNA-binding</keyword>
<evidence type="ECO:0000256" key="1">
    <source>
        <dbReference type="ARBA" id="ARBA00004123"/>
    </source>
</evidence>
<evidence type="ECO:0000256" key="9">
    <source>
        <dbReference type="ARBA" id="ARBA00081863"/>
    </source>
</evidence>
<dbReference type="GO" id="GO:0006367">
    <property type="term" value="P:transcription initiation at RNA polymerase II promoter"/>
    <property type="evidence" value="ECO:0007669"/>
    <property type="project" value="InterPro"/>
</dbReference>
<dbReference type="FunFam" id="1.10.10.10:FF:000035">
    <property type="entry name" value="General transcription factor IIF subunit 2"/>
    <property type="match status" value="1"/>
</dbReference>
<feature type="compositionally biased region" description="Acidic residues" evidence="10">
    <location>
        <begin position="304"/>
        <end position="328"/>
    </location>
</feature>
<evidence type="ECO:0000256" key="2">
    <source>
        <dbReference type="ARBA" id="ARBA00009543"/>
    </source>
</evidence>
<dbReference type="GO" id="GO:0005674">
    <property type="term" value="C:transcription factor TFIIF complex"/>
    <property type="evidence" value="ECO:0007669"/>
    <property type="project" value="InterPro"/>
</dbReference>
<reference evidence="13 14" key="1">
    <citation type="submission" date="2019-02" db="EMBL/GenBank/DDBJ databases">
        <title>Genome sequencing of the rare red list fungi Phlebia centrifuga.</title>
        <authorList>
            <person name="Buettner E."/>
            <person name="Kellner H."/>
        </authorList>
    </citation>
    <scope>NUCLEOTIDE SEQUENCE [LARGE SCALE GENOMIC DNA]</scope>
    <source>
        <strain evidence="13 14">DSM 108282</strain>
    </source>
</reference>
<feature type="domain" description="TFIIF beta subunit N-terminal" evidence="12">
    <location>
        <begin position="39"/>
        <end position="146"/>
    </location>
</feature>
<name>A0A4S4KH28_9APHY</name>
<proteinExistence type="inferred from homology"/>
<protein>
    <recommendedName>
        <fullName evidence="3">Transcription initiation factor IIF subunit beta</fullName>
    </recommendedName>
    <alternativeName>
        <fullName evidence="9">TFIIF medium subunit</fullName>
    </alternativeName>
    <alternativeName>
        <fullName evidence="8">TFIIF-beta</fullName>
    </alternativeName>
</protein>
<evidence type="ECO:0000259" key="11">
    <source>
        <dbReference type="Pfam" id="PF02270"/>
    </source>
</evidence>
<comment type="subcellular location">
    <subcellularLocation>
        <location evidence="1">Nucleus</location>
    </subcellularLocation>
</comment>
<accession>A0A4S4KH28</accession>
<dbReference type="InterPro" id="IPR036390">
    <property type="entry name" value="WH_DNA-bd_sf"/>
</dbReference>
<evidence type="ECO:0000256" key="5">
    <source>
        <dbReference type="ARBA" id="ARBA00023125"/>
    </source>
</evidence>
<evidence type="ECO:0000256" key="8">
    <source>
        <dbReference type="ARBA" id="ARBA00081473"/>
    </source>
</evidence>
<feature type="compositionally biased region" description="Acidic residues" evidence="10">
    <location>
        <begin position="19"/>
        <end position="32"/>
    </location>
</feature>
<dbReference type="PANTHER" id="PTHR10445">
    <property type="entry name" value="GENERAL TRANSCRIPTION FACTOR IIF SUBUNIT 2"/>
    <property type="match status" value="1"/>
</dbReference>
<dbReference type="PANTHER" id="PTHR10445:SF0">
    <property type="entry name" value="GENERAL TRANSCRIPTION FACTOR IIF SUBUNIT 2"/>
    <property type="match status" value="1"/>
</dbReference>
<evidence type="ECO:0000256" key="3">
    <source>
        <dbReference type="ARBA" id="ARBA00021453"/>
    </source>
</evidence>
<dbReference type="SUPFAM" id="SSF46785">
    <property type="entry name" value="Winged helix' DNA-binding domain"/>
    <property type="match status" value="1"/>
</dbReference>
<evidence type="ECO:0000313" key="13">
    <source>
        <dbReference type="EMBL" id="THG97160.1"/>
    </source>
</evidence>
<evidence type="ECO:0000313" key="14">
    <source>
        <dbReference type="Proteomes" id="UP000309038"/>
    </source>
</evidence>
<sequence length="328" mass="37318">MEDAVMEDEKKPFDAEQGGNEEETQPDPDESLVMESGNGRVWLVKIPRYLMERWSAVDAEGVHLATIRVYHGAKSASGKKPRIVLILPPSAESPDVPGDEYELDMVNEAVENQVVVAEREKEPGTGSRARTTILTGRVKHECSLRPVFSDRYRQRLKERHRAANVPVRSIKRIEDEHPGDRGSINRLTSGVSNTAGFSDLIKPKQKPPKGQFERMARMPRNQLLDLLFSLFREREHWSIKPMRERTQQPEAYLKEVLGEIAFMHRSGEHNGTWELMPNFKGDGMKGENVPMSIHSGDPNAPKMEEDEEDEDDEDDDDDDDDDDMEEVS</sequence>
<evidence type="ECO:0000256" key="4">
    <source>
        <dbReference type="ARBA" id="ARBA00023015"/>
    </source>
</evidence>
<dbReference type="InterPro" id="IPR003196">
    <property type="entry name" value="TFIIF_beta"/>
</dbReference>
<dbReference type="CDD" id="cd07980">
    <property type="entry name" value="TFIIF_beta"/>
    <property type="match status" value="1"/>
</dbReference>